<comment type="caution">
    <text evidence="2">The sequence shown here is derived from an EMBL/GenBank/DDBJ whole genome shotgun (WGS) entry which is preliminary data.</text>
</comment>
<dbReference type="GO" id="GO:0016787">
    <property type="term" value="F:hydrolase activity"/>
    <property type="evidence" value="ECO:0007669"/>
    <property type="project" value="UniProtKB-KW"/>
</dbReference>
<gene>
    <name evidence="2" type="ORF">QBC34DRAFT_310980</name>
</gene>
<keyword evidence="3" id="KW-1185">Reference proteome</keyword>
<accession>A0AAV9G5N0</accession>
<reference evidence="2" key="1">
    <citation type="journal article" date="2023" name="Mol. Phylogenet. Evol.">
        <title>Genome-scale phylogeny and comparative genomics of the fungal order Sordariales.</title>
        <authorList>
            <person name="Hensen N."/>
            <person name="Bonometti L."/>
            <person name="Westerberg I."/>
            <person name="Brannstrom I.O."/>
            <person name="Guillou S."/>
            <person name="Cros-Aarteil S."/>
            <person name="Calhoun S."/>
            <person name="Haridas S."/>
            <person name="Kuo A."/>
            <person name="Mondo S."/>
            <person name="Pangilinan J."/>
            <person name="Riley R."/>
            <person name="LaButti K."/>
            <person name="Andreopoulos B."/>
            <person name="Lipzen A."/>
            <person name="Chen C."/>
            <person name="Yan M."/>
            <person name="Daum C."/>
            <person name="Ng V."/>
            <person name="Clum A."/>
            <person name="Steindorff A."/>
            <person name="Ohm R.A."/>
            <person name="Martin F."/>
            <person name="Silar P."/>
            <person name="Natvig D.O."/>
            <person name="Lalanne C."/>
            <person name="Gautier V."/>
            <person name="Ament-Velasquez S.L."/>
            <person name="Kruys A."/>
            <person name="Hutchinson M.I."/>
            <person name="Powell A.J."/>
            <person name="Barry K."/>
            <person name="Miller A.N."/>
            <person name="Grigoriev I.V."/>
            <person name="Debuchy R."/>
            <person name="Gladieux P."/>
            <person name="Hiltunen Thoren M."/>
            <person name="Johannesson H."/>
        </authorList>
    </citation>
    <scope>NUCLEOTIDE SEQUENCE</scope>
    <source>
        <strain evidence="2">PSN243</strain>
    </source>
</reference>
<dbReference type="Gene3D" id="3.30.70.360">
    <property type="match status" value="1"/>
</dbReference>
<evidence type="ECO:0000313" key="2">
    <source>
        <dbReference type="EMBL" id="KAK4443463.1"/>
    </source>
</evidence>
<dbReference type="Proteomes" id="UP001321760">
    <property type="component" value="Unassembled WGS sequence"/>
</dbReference>
<proteinExistence type="inferred from homology"/>
<protein>
    <submittedName>
        <fullName evidence="2">Hippurate hydrolase</fullName>
    </submittedName>
</protein>
<evidence type="ECO:0000313" key="3">
    <source>
        <dbReference type="Proteomes" id="UP001321760"/>
    </source>
</evidence>
<dbReference type="EMBL" id="MU865992">
    <property type="protein sequence ID" value="KAK4443463.1"/>
    <property type="molecule type" value="Genomic_DNA"/>
</dbReference>
<dbReference type="InterPro" id="IPR002933">
    <property type="entry name" value="Peptidase_M20"/>
</dbReference>
<evidence type="ECO:0000256" key="1">
    <source>
        <dbReference type="ARBA" id="ARBA00006247"/>
    </source>
</evidence>
<dbReference type="InterPro" id="IPR017439">
    <property type="entry name" value="Amidohydrolase"/>
</dbReference>
<dbReference type="SUPFAM" id="SSF53187">
    <property type="entry name" value="Zn-dependent exopeptidases"/>
    <property type="match status" value="1"/>
</dbReference>
<comment type="similarity">
    <text evidence="1">Belongs to the peptidase M20A family.</text>
</comment>
<dbReference type="Pfam" id="PF01546">
    <property type="entry name" value="Peptidase_M20"/>
    <property type="match status" value="1"/>
</dbReference>
<dbReference type="PANTHER" id="PTHR11014">
    <property type="entry name" value="PEPTIDASE M20 FAMILY MEMBER"/>
    <property type="match status" value="1"/>
</dbReference>
<dbReference type="AlphaFoldDB" id="A0AAV9G5N0"/>
<dbReference type="Gene3D" id="3.40.630.10">
    <property type="entry name" value="Zn peptidases"/>
    <property type="match status" value="1"/>
</dbReference>
<keyword evidence="2" id="KW-0378">Hydrolase</keyword>
<name>A0AAV9G5N0_9PEZI</name>
<organism evidence="2 3">
    <name type="scientific">Podospora aff. communis PSN243</name>
    <dbReference type="NCBI Taxonomy" id="3040156"/>
    <lineage>
        <taxon>Eukaryota</taxon>
        <taxon>Fungi</taxon>
        <taxon>Dikarya</taxon>
        <taxon>Ascomycota</taxon>
        <taxon>Pezizomycotina</taxon>
        <taxon>Sordariomycetes</taxon>
        <taxon>Sordariomycetidae</taxon>
        <taxon>Sordariales</taxon>
        <taxon>Podosporaceae</taxon>
        <taxon>Podospora</taxon>
    </lineage>
</organism>
<reference evidence="2" key="2">
    <citation type="submission" date="2023-05" db="EMBL/GenBank/DDBJ databases">
        <authorList>
            <consortium name="Lawrence Berkeley National Laboratory"/>
            <person name="Steindorff A."/>
            <person name="Hensen N."/>
            <person name="Bonometti L."/>
            <person name="Westerberg I."/>
            <person name="Brannstrom I.O."/>
            <person name="Guillou S."/>
            <person name="Cros-Aarteil S."/>
            <person name="Calhoun S."/>
            <person name="Haridas S."/>
            <person name="Kuo A."/>
            <person name="Mondo S."/>
            <person name="Pangilinan J."/>
            <person name="Riley R."/>
            <person name="Labutti K."/>
            <person name="Andreopoulos B."/>
            <person name="Lipzen A."/>
            <person name="Chen C."/>
            <person name="Yanf M."/>
            <person name="Daum C."/>
            <person name="Ng V."/>
            <person name="Clum A."/>
            <person name="Ohm R."/>
            <person name="Martin F."/>
            <person name="Silar P."/>
            <person name="Natvig D."/>
            <person name="Lalanne C."/>
            <person name="Gautier V."/>
            <person name="Ament-Velasquez S.L."/>
            <person name="Kruys A."/>
            <person name="Hutchinson M.I."/>
            <person name="Powell A.J."/>
            <person name="Barry K."/>
            <person name="Miller A.N."/>
            <person name="Grigoriev I.V."/>
            <person name="Debuchy R."/>
            <person name="Gladieux P."/>
            <person name="Thoren M.H."/>
            <person name="Johannesson H."/>
        </authorList>
    </citation>
    <scope>NUCLEOTIDE SEQUENCE</scope>
    <source>
        <strain evidence="2">PSN243</strain>
    </source>
</reference>
<sequence length="409" mass="45164">MMETETAKEVADRLKSLGYDLLIQPGDGHGVVAILKNGPGRTVMLRAGMDAIPIKELNQLAYKSERTRTDRFGKERPAMHACGHDIHMACLLGAADLLQAARESWSGTLILLFQPGEEHSVGARRMIQQGLFTMTPKPDIIFGQHVARTAAGTVQLCSGPAMFSWNLFDVCLFGRDADSGNYRSPFFPALNIVGRLQNIVKGEIRPKVDAIVKGDGAKIPAIVRVKCGAIENPQNFNFDPDTVDMKISVQTLHPKDRDPVIQVVKAVIRSESVRFKLPKRTAIVESDNIPAIHNDEETVKTLAAAFKEHFGEAAVREIARSELDDSSFSAEEPQFDDFAVFVEEAKCPCVYWNIRDMEPSVFEERGRNGAPNRLPLAGYHSPRYLPVVTKTIETGIDTLALAVLVYLKP</sequence>
<dbReference type="PANTHER" id="PTHR11014:SF63">
    <property type="entry name" value="METALLOPEPTIDASE, PUTATIVE (AFU_ORTHOLOGUE AFUA_6G09600)-RELATED"/>
    <property type="match status" value="1"/>
</dbReference>